<dbReference type="Gene3D" id="1.10.443.10">
    <property type="entry name" value="Intergrase catalytic core"/>
    <property type="match status" value="1"/>
</dbReference>
<dbReference type="Pfam" id="PF13356">
    <property type="entry name" value="Arm-DNA-bind_3"/>
    <property type="match status" value="1"/>
</dbReference>
<evidence type="ECO:0000256" key="4">
    <source>
        <dbReference type="ARBA" id="ARBA00023172"/>
    </source>
</evidence>
<evidence type="ECO:0000256" key="2">
    <source>
        <dbReference type="ARBA" id="ARBA00022908"/>
    </source>
</evidence>
<evidence type="ECO:0000256" key="1">
    <source>
        <dbReference type="ARBA" id="ARBA00008857"/>
    </source>
</evidence>
<dbReference type="InterPro" id="IPR025166">
    <property type="entry name" value="Integrase_DNA_bind_dom"/>
</dbReference>
<sequence>MARTTKALNKTQIENAKPKDKEYILSDGDGLNLRVKPLPKGSKIWIFNYTNPITKGRTNLTIGRYPSVTLAEARAIRDEYRALLAKGIDPKKEQERIQQEAENRVNDTFRNVAESYFNGIYKEKAKNPLTREKNWIRLENHIFPYIGDQHVEEIKVKGLVDIYSKVADKSNTLKKLHQLVSAVMDHAITQGIIESHNCRLAVKNFYIKPSTPNPTIRPQELPQLFTDLHNAKLSKKTYALVCWSFLTALRPNEAVNAEWKEIDFEKKLWNIPKEKMKGKEDKKRPHTVPLSSQALKILEMMKMYSNSSPFVFPGRSSNSKPMSNATVNSTLKRNGYKGRLTAHGIRAFVKTFLASRKVERNVSESILSHLLEGGDDLENTYNRYDFLEERVPVMQLLGDYCEQCGMNLTLNFN</sequence>
<comment type="similarity">
    <text evidence="1">Belongs to the 'phage' integrase family.</text>
</comment>
<dbReference type="PANTHER" id="PTHR30629">
    <property type="entry name" value="PROPHAGE INTEGRASE"/>
    <property type="match status" value="1"/>
</dbReference>
<dbReference type="GO" id="GO:0015074">
    <property type="term" value="P:DNA integration"/>
    <property type="evidence" value="ECO:0007669"/>
    <property type="project" value="UniProtKB-KW"/>
</dbReference>
<name>A0A6G8JHR9_9PAST</name>
<keyword evidence="3" id="KW-0238">DNA-binding</keyword>
<dbReference type="Gene3D" id="1.10.150.130">
    <property type="match status" value="1"/>
</dbReference>
<dbReference type="InterPro" id="IPR002104">
    <property type="entry name" value="Integrase_catalytic"/>
</dbReference>
<dbReference type="Pfam" id="PF00589">
    <property type="entry name" value="Phage_integrase"/>
    <property type="match status" value="1"/>
</dbReference>
<proteinExistence type="inferred from homology"/>
<keyword evidence="2" id="KW-0229">DNA integration</keyword>
<evidence type="ECO:0000259" key="5">
    <source>
        <dbReference type="PROSITE" id="PS51898"/>
    </source>
</evidence>
<dbReference type="InterPro" id="IPR013762">
    <property type="entry name" value="Integrase-like_cat_sf"/>
</dbReference>
<organism evidence="6 7">
    <name type="scientific">Mannheimia granulomatis</name>
    <dbReference type="NCBI Taxonomy" id="85402"/>
    <lineage>
        <taxon>Bacteria</taxon>
        <taxon>Pseudomonadati</taxon>
        <taxon>Pseudomonadota</taxon>
        <taxon>Gammaproteobacteria</taxon>
        <taxon>Pasteurellales</taxon>
        <taxon>Pasteurellaceae</taxon>
        <taxon>Mannheimia</taxon>
    </lineage>
</organism>
<dbReference type="AlphaFoldDB" id="A0A6G8JHR9"/>
<dbReference type="PROSITE" id="PS51898">
    <property type="entry name" value="TYR_RECOMBINASE"/>
    <property type="match status" value="1"/>
</dbReference>
<dbReference type="GO" id="GO:0006310">
    <property type="term" value="P:DNA recombination"/>
    <property type="evidence" value="ECO:0007669"/>
    <property type="project" value="UniProtKB-KW"/>
</dbReference>
<dbReference type="GO" id="GO:0003677">
    <property type="term" value="F:DNA binding"/>
    <property type="evidence" value="ECO:0007669"/>
    <property type="project" value="UniProtKB-KW"/>
</dbReference>
<keyword evidence="4" id="KW-0233">DNA recombination</keyword>
<dbReference type="CDD" id="cd00801">
    <property type="entry name" value="INT_P4_C"/>
    <property type="match status" value="1"/>
</dbReference>
<reference evidence="6 7" key="1">
    <citation type="submission" date="2016-03" db="EMBL/GenBank/DDBJ databases">
        <authorList>
            <person name="Bojesen A.M."/>
            <person name="Planet P."/>
            <person name="Hansen M.J."/>
        </authorList>
    </citation>
    <scope>NUCLEOTIDE SEQUENCE [LARGE SCALE GENOMIC DNA]</scope>
    <source>
        <strain evidence="6 7">B 234/94</strain>
    </source>
</reference>
<gene>
    <name evidence="6" type="ORF">A4G16_03610</name>
</gene>
<accession>A0A6G8JHR9</accession>
<dbReference type="EMBL" id="CP015030">
    <property type="protein sequence ID" value="QIM66523.1"/>
    <property type="molecule type" value="Genomic_DNA"/>
</dbReference>
<dbReference type="InterPro" id="IPR011010">
    <property type="entry name" value="DNA_brk_join_enz"/>
</dbReference>
<dbReference type="RefSeq" id="WP_165888744.1">
    <property type="nucleotide sequence ID" value="NZ_CP015030.1"/>
</dbReference>
<dbReference type="SUPFAM" id="SSF56349">
    <property type="entry name" value="DNA breaking-rejoining enzymes"/>
    <property type="match status" value="1"/>
</dbReference>
<protein>
    <submittedName>
        <fullName evidence="6">Integrase</fullName>
    </submittedName>
</protein>
<dbReference type="Gene3D" id="3.30.160.390">
    <property type="entry name" value="Integrase, DNA-binding domain"/>
    <property type="match status" value="1"/>
</dbReference>
<dbReference type="Proteomes" id="UP000501366">
    <property type="component" value="Chromosome"/>
</dbReference>
<feature type="domain" description="Tyr recombinase" evidence="5">
    <location>
        <begin position="211"/>
        <end position="402"/>
    </location>
</feature>
<dbReference type="KEGG" id="mgra:A4G16_03610"/>
<dbReference type="Pfam" id="PF22022">
    <property type="entry name" value="Phage_int_M"/>
    <property type="match status" value="1"/>
</dbReference>
<dbReference type="InterPro" id="IPR038488">
    <property type="entry name" value="Integrase_DNA-bd_sf"/>
</dbReference>
<evidence type="ECO:0000256" key="3">
    <source>
        <dbReference type="ARBA" id="ARBA00023125"/>
    </source>
</evidence>
<dbReference type="InterPro" id="IPR053876">
    <property type="entry name" value="Phage_int_M"/>
</dbReference>
<dbReference type="PANTHER" id="PTHR30629:SF6">
    <property type="entry name" value="PROPHAGE INTEGRASE INTA-RELATED"/>
    <property type="match status" value="1"/>
</dbReference>
<evidence type="ECO:0000313" key="6">
    <source>
        <dbReference type="EMBL" id="QIM66523.1"/>
    </source>
</evidence>
<dbReference type="InterPro" id="IPR050808">
    <property type="entry name" value="Phage_Integrase"/>
</dbReference>
<evidence type="ECO:0000313" key="7">
    <source>
        <dbReference type="Proteomes" id="UP000501366"/>
    </source>
</evidence>
<dbReference type="InterPro" id="IPR010998">
    <property type="entry name" value="Integrase_recombinase_N"/>
</dbReference>